<evidence type="ECO:0000256" key="3">
    <source>
        <dbReference type="ARBA" id="ARBA00004798"/>
    </source>
</evidence>
<evidence type="ECO:0000256" key="6">
    <source>
        <dbReference type="ARBA" id="ARBA00023152"/>
    </source>
</evidence>
<protein>
    <recommendedName>
        <fullName evidence="5">phosphoglycerate mutase (2,3-diphosphoglycerate-independent)</fullName>
        <ecNumber evidence="5">5.4.2.12</ecNumber>
    </recommendedName>
</protein>
<dbReference type="GO" id="GO:0004619">
    <property type="term" value="F:phosphoglycerate mutase activity"/>
    <property type="evidence" value="ECO:0007669"/>
    <property type="project" value="UniProtKB-EC"/>
</dbReference>
<dbReference type="CDD" id="cd16011">
    <property type="entry name" value="iPGM_like"/>
    <property type="match status" value="1"/>
</dbReference>
<dbReference type="KEGG" id="mend:L6E24_07705"/>
<accession>A0A9E7PMA9</accession>
<dbReference type="PIRSF" id="PIRSF006392">
    <property type="entry name" value="IPGAM_arch"/>
    <property type="match status" value="1"/>
</dbReference>
<dbReference type="GO" id="GO:0006096">
    <property type="term" value="P:glycolytic process"/>
    <property type="evidence" value="ECO:0007669"/>
    <property type="project" value="UniProtKB-KW"/>
</dbReference>
<evidence type="ECO:0000256" key="1">
    <source>
        <dbReference type="ARBA" id="ARBA00000370"/>
    </source>
</evidence>
<evidence type="ECO:0000313" key="9">
    <source>
        <dbReference type="EMBL" id="UUX91266.1"/>
    </source>
</evidence>
<feature type="domain" description="Metalloenzyme" evidence="8">
    <location>
        <begin position="1"/>
        <end position="383"/>
    </location>
</feature>
<dbReference type="InterPro" id="IPR006124">
    <property type="entry name" value="Metalloenzyme"/>
</dbReference>
<dbReference type="PANTHER" id="PTHR31209">
    <property type="entry name" value="COFACTOR-INDEPENDENT PHOSPHOGLYCERATE MUTASE"/>
    <property type="match status" value="1"/>
</dbReference>
<keyword evidence="7 9" id="KW-0413">Isomerase</keyword>
<dbReference type="EC" id="5.4.2.12" evidence="5"/>
<reference evidence="9" key="1">
    <citation type="submission" date="2022-04" db="EMBL/GenBank/DDBJ databases">
        <title>Complete genome of Methanoplanus endosymbiosus DSM 3599.</title>
        <authorList>
            <person name="Chen S.-C."/>
            <person name="You Y.-T."/>
            <person name="Zhou Y.-Z."/>
            <person name="Lai M.-C."/>
        </authorList>
    </citation>
    <scope>NUCLEOTIDE SEQUENCE</scope>
    <source>
        <strain evidence="9">DSM 3599</strain>
    </source>
</reference>
<dbReference type="PANTHER" id="PTHR31209:SF4">
    <property type="entry name" value="2,3-BISPHOSPHOGLYCERATE-INDEPENDENT PHOSPHOGLYCERATE MUTASE"/>
    <property type="match status" value="1"/>
</dbReference>
<proteinExistence type="inferred from homology"/>
<evidence type="ECO:0000259" key="8">
    <source>
        <dbReference type="Pfam" id="PF01676"/>
    </source>
</evidence>
<comment type="similarity">
    <text evidence="4">Belongs to the BPG-independent phosphoglycerate mutase family. A-PGAM subfamily.</text>
</comment>
<keyword evidence="6" id="KW-0324">Glycolysis</keyword>
<dbReference type="Proteomes" id="UP001060368">
    <property type="component" value="Chromosome"/>
</dbReference>
<organism evidence="9 10">
    <name type="scientific">Methanoplanus endosymbiosus</name>
    <dbReference type="NCBI Taxonomy" id="33865"/>
    <lineage>
        <taxon>Archaea</taxon>
        <taxon>Methanobacteriati</taxon>
        <taxon>Methanobacteriota</taxon>
        <taxon>Stenosarchaea group</taxon>
        <taxon>Methanomicrobia</taxon>
        <taxon>Methanomicrobiales</taxon>
        <taxon>Methanomicrobiaceae</taxon>
        <taxon>Methanoplanus</taxon>
    </lineage>
</organism>
<comment type="catalytic activity">
    <reaction evidence="1">
        <text>(2R)-2-phosphoglycerate = (2R)-3-phosphoglycerate</text>
        <dbReference type="Rhea" id="RHEA:15901"/>
        <dbReference type="ChEBI" id="CHEBI:58272"/>
        <dbReference type="ChEBI" id="CHEBI:58289"/>
        <dbReference type="EC" id="5.4.2.12"/>
    </reaction>
</comment>
<dbReference type="GeneID" id="74307575"/>
<dbReference type="NCBIfam" id="TIGR02535">
    <property type="entry name" value="hyp_Hser_kinase"/>
    <property type="match status" value="1"/>
</dbReference>
<evidence type="ECO:0000313" key="10">
    <source>
        <dbReference type="Proteomes" id="UP001060368"/>
    </source>
</evidence>
<dbReference type="RefSeq" id="WP_257741418.1">
    <property type="nucleotide sequence ID" value="NZ_CP096115.1"/>
</dbReference>
<dbReference type="InterPro" id="IPR023665">
    <property type="entry name" value="ApgAM_prokaryotes"/>
</dbReference>
<name>A0A9E7PMA9_9EURY</name>
<dbReference type="Gene3D" id="3.40.720.10">
    <property type="entry name" value="Alkaline Phosphatase, subunit A"/>
    <property type="match status" value="2"/>
</dbReference>
<dbReference type="GO" id="GO:0046872">
    <property type="term" value="F:metal ion binding"/>
    <property type="evidence" value="ECO:0007669"/>
    <property type="project" value="InterPro"/>
</dbReference>
<dbReference type="Pfam" id="PF01676">
    <property type="entry name" value="Metalloenzyme"/>
    <property type="match status" value="1"/>
</dbReference>
<gene>
    <name evidence="9" type="ORF">L6E24_07705</name>
</gene>
<evidence type="ECO:0000256" key="5">
    <source>
        <dbReference type="ARBA" id="ARBA00012026"/>
    </source>
</evidence>
<evidence type="ECO:0000256" key="4">
    <source>
        <dbReference type="ARBA" id="ARBA00005524"/>
    </source>
</evidence>
<dbReference type="AlphaFoldDB" id="A0A9E7PMA9"/>
<comment type="function">
    <text evidence="2">Catalyzes the interconversion of 2-phosphoglycerate and 3-phosphoglycerate.</text>
</comment>
<comment type="pathway">
    <text evidence="3">Carbohydrate degradation; glycolysis; pyruvate from D-glyceraldehyde 3-phosphate: step 3/5.</text>
</comment>
<dbReference type="SUPFAM" id="SSF53649">
    <property type="entry name" value="Alkaline phosphatase-like"/>
    <property type="match status" value="1"/>
</dbReference>
<sequence length="387" mass="42125">MKYILILGDGMADEPLEELGGKTPLESAKTPNMDRIAETGRCGMLKTVPEGYEPGSDIANLSVLGYNPGECYTGRGPLEAISMGVELGEDDIAYRCNLVTLRDGIMEDFSAGHISGEEGKELIESLNKKIRRAKGYPGVSYRNLLVVPGGEGCSTTPPHDIVDREIAPYLPEGRDSEVLLNCMEESREIFKEHPVNTRRLSAGKRAATSIWPWSGGKKPAMENFEDKFGFKGAMISAVDLLKGIALCAGMDTIEVPGATGYLDTDYMAKAEYAVSALKKYDFIYLHIEAPDEAGHLGSTEEKIKAIESVDEVTGYILDNTEDAIIAVLPDHPTPIRLKTHTSDPVPFAVLGRGHDNAECYSEKEIADKGGFGLRNSEDLMKIIFGKI</sequence>
<evidence type="ECO:0000256" key="2">
    <source>
        <dbReference type="ARBA" id="ARBA00002315"/>
    </source>
</evidence>
<dbReference type="NCBIfam" id="TIGR00306">
    <property type="entry name" value="apgM"/>
    <property type="match status" value="1"/>
</dbReference>
<dbReference type="InterPro" id="IPR004456">
    <property type="entry name" value="Pglycerate_mutase_ApgM"/>
</dbReference>
<dbReference type="NCBIfam" id="NF003242">
    <property type="entry name" value="PRK04200.1"/>
    <property type="match status" value="1"/>
</dbReference>
<dbReference type="Pfam" id="PF10143">
    <property type="entry name" value="PhosphMutase"/>
    <property type="match status" value="1"/>
</dbReference>
<dbReference type="EMBL" id="CP096115">
    <property type="protein sequence ID" value="UUX91266.1"/>
    <property type="molecule type" value="Genomic_DNA"/>
</dbReference>
<dbReference type="InterPro" id="IPR017850">
    <property type="entry name" value="Alkaline_phosphatase_core_sf"/>
</dbReference>
<evidence type="ECO:0000256" key="7">
    <source>
        <dbReference type="ARBA" id="ARBA00023235"/>
    </source>
</evidence>
<keyword evidence="10" id="KW-1185">Reference proteome</keyword>